<evidence type="ECO:0000313" key="1">
    <source>
        <dbReference type="EnsemblMetazoa" id="PPA44177.1"/>
    </source>
</evidence>
<evidence type="ECO:0000313" key="2">
    <source>
        <dbReference type="Proteomes" id="UP000005239"/>
    </source>
</evidence>
<accession>A0A8R1Z933</accession>
<accession>A0A2A6CXB0</accession>
<dbReference type="Proteomes" id="UP000005239">
    <property type="component" value="Unassembled WGS sequence"/>
</dbReference>
<reference evidence="2" key="1">
    <citation type="journal article" date="2008" name="Nat. Genet.">
        <title>The Pristionchus pacificus genome provides a unique perspective on nematode lifestyle and parasitism.</title>
        <authorList>
            <person name="Dieterich C."/>
            <person name="Clifton S.W."/>
            <person name="Schuster L.N."/>
            <person name="Chinwalla A."/>
            <person name="Delehaunty K."/>
            <person name="Dinkelacker I."/>
            <person name="Fulton L."/>
            <person name="Fulton R."/>
            <person name="Godfrey J."/>
            <person name="Minx P."/>
            <person name="Mitreva M."/>
            <person name="Roeseler W."/>
            <person name="Tian H."/>
            <person name="Witte H."/>
            <person name="Yang S.P."/>
            <person name="Wilson R.K."/>
            <person name="Sommer R.J."/>
        </authorList>
    </citation>
    <scope>NUCLEOTIDE SEQUENCE [LARGE SCALE GENOMIC DNA]</scope>
    <source>
        <strain evidence="2">PS312</strain>
    </source>
</reference>
<dbReference type="EnsemblMetazoa" id="PPA44177.1">
    <property type="protein sequence ID" value="PPA44177.1"/>
    <property type="gene ID" value="WBGene00282546"/>
</dbReference>
<organism evidence="1 2">
    <name type="scientific">Pristionchus pacificus</name>
    <name type="common">Parasitic nematode worm</name>
    <dbReference type="NCBI Taxonomy" id="54126"/>
    <lineage>
        <taxon>Eukaryota</taxon>
        <taxon>Metazoa</taxon>
        <taxon>Ecdysozoa</taxon>
        <taxon>Nematoda</taxon>
        <taxon>Chromadorea</taxon>
        <taxon>Rhabditida</taxon>
        <taxon>Rhabditina</taxon>
        <taxon>Diplogasteromorpha</taxon>
        <taxon>Diplogasteroidea</taxon>
        <taxon>Neodiplogasteridae</taxon>
        <taxon>Pristionchus</taxon>
    </lineage>
</organism>
<dbReference type="AlphaFoldDB" id="A0A2A6CXB0"/>
<protein>
    <submittedName>
        <fullName evidence="1">Uncharacterized protein</fullName>
    </submittedName>
</protein>
<proteinExistence type="predicted"/>
<gene>
    <name evidence="1" type="primary">WBGene00282546</name>
</gene>
<keyword evidence="2" id="KW-1185">Reference proteome</keyword>
<sequence>MLCYKKCAHFLKKEEEEVWMNEYDKSLMIVYKCNGSVIELKCNGIVIVFKCNYICNVFECLNCIVKSSKNIAPTEDVENDQKIHTRNESH</sequence>
<name>A0A2A6CXB0_PRIPA</name>
<reference evidence="1" key="2">
    <citation type="submission" date="2022-06" db="UniProtKB">
        <authorList>
            <consortium name="EnsemblMetazoa"/>
        </authorList>
    </citation>
    <scope>IDENTIFICATION</scope>
    <source>
        <strain evidence="1">PS312</strain>
    </source>
</reference>